<dbReference type="SUPFAM" id="SSF52467">
    <property type="entry name" value="DHS-like NAD/FAD-binding domain"/>
    <property type="match status" value="1"/>
</dbReference>
<evidence type="ECO:0000256" key="3">
    <source>
        <dbReference type="ARBA" id="ARBA00022630"/>
    </source>
</evidence>
<dbReference type="PROSITE" id="PS00696">
    <property type="entry name" value="ETF_ALPHA"/>
    <property type="match status" value="1"/>
</dbReference>
<keyword evidence="4" id="KW-0274">FAD</keyword>
<dbReference type="InterPro" id="IPR014730">
    <property type="entry name" value="ETF_a/b_N"/>
</dbReference>
<evidence type="ECO:0000259" key="6">
    <source>
        <dbReference type="SMART" id="SM00893"/>
    </source>
</evidence>
<keyword evidence="8" id="KW-1185">Reference proteome</keyword>
<sequence length="316" mass="33709">MSKVSNVWVFSDSDSRLPEVIAGGLQLGEKVSVFVVGSEEAVTLAYALGAEKVYFIEKEESRLIESYADTMAAVIAGEGGRSLIMMPGTRCCKGLASLLGVRLGAGVMTDVSELSSEDGKVHGKRMVLGGLAIGAERVQSAVSIAVIAGGTYSPAEPDTSRTGEAVKLDYIEPAVSVRCTERRPREGSRVDLARARRVVGIGRGIARQEDIAMVEDFCSVIDAELGCSRPIAEGEKWMEHERYIGISGVMPKPDLYMALGISGQIQHMVGANGSQSIVAVNKDKNAPIFQYADYGIVGDLYKVVPALVKAFKSNQD</sequence>
<dbReference type="InterPro" id="IPR001308">
    <property type="entry name" value="ETF_a/FixB"/>
</dbReference>
<dbReference type="EMBL" id="JAPFPW010000013">
    <property type="protein sequence ID" value="MCW7754575.1"/>
    <property type="molecule type" value="Genomic_DNA"/>
</dbReference>
<accession>A0ABT3NAX5</accession>
<evidence type="ECO:0000256" key="5">
    <source>
        <dbReference type="ARBA" id="ARBA00022982"/>
    </source>
</evidence>
<proteinExistence type="inferred from homology"/>
<dbReference type="InterPro" id="IPR014731">
    <property type="entry name" value="ETF_asu_C"/>
</dbReference>
<dbReference type="Proteomes" id="UP001209681">
    <property type="component" value="Unassembled WGS sequence"/>
</dbReference>
<dbReference type="PANTHER" id="PTHR43153:SF5">
    <property type="entry name" value="PROTEIN FIXB-RELATED"/>
    <property type="match status" value="1"/>
</dbReference>
<dbReference type="PIRSF" id="PIRSF000089">
    <property type="entry name" value="Electra_flavoP_a"/>
    <property type="match status" value="1"/>
</dbReference>
<dbReference type="InterPro" id="IPR014729">
    <property type="entry name" value="Rossmann-like_a/b/a_fold"/>
</dbReference>
<keyword evidence="5" id="KW-0249">Electron transport</keyword>
<keyword evidence="2" id="KW-0813">Transport</keyword>
<keyword evidence="3" id="KW-0285">Flavoprotein</keyword>
<evidence type="ECO:0000313" key="7">
    <source>
        <dbReference type="EMBL" id="MCW7754575.1"/>
    </source>
</evidence>
<dbReference type="Pfam" id="PF00766">
    <property type="entry name" value="ETF_alpha"/>
    <property type="match status" value="1"/>
</dbReference>
<dbReference type="SUPFAM" id="SSF52402">
    <property type="entry name" value="Adenine nucleotide alpha hydrolases-like"/>
    <property type="match status" value="1"/>
</dbReference>
<protein>
    <submittedName>
        <fullName evidence="7">FAD-binding protein</fullName>
    </submittedName>
</protein>
<dbReference type="SMART" id="SM00893">
    <property type="entry name" value="ETF"/>
    <property type="match status" value="1"/>
</dbReference>
<dbReference type="InterPro" id="IPR018206">
    <property type="entry name" value="ETF_asu_C_CS"/>
</dbReference>
<comment type="similarity">
    <text evidence="1">Belongs to the ETF alpha-subunit/FixB family.</text>
</comment>
<dbReference type="PANTHER" id="PTHR43153">
    <property type="entry name" value="ELECTRON TRANSFER FLAVOPROTEIN ALPHA"/>
    <property type="match status" value="1"/>
</dbReference>
<dbReference type="Gene3D" id="3.40.50.620">
    <property type="entry name" value="HUPs"/>
    <property type="match status" value="1"/>
</dbReference>
<dbReference type="Gene3D" id="3.40.50.1220">
    <property type="entry name" value="TPP-binding domain"/>
    <property type="match status" value="1"/>
</dbReference>
<dbReference type="Pfam" id="PF01012">
    <property type="entry name" value="ETF"/>
    <property type="match status" value="1"/>
</dbReference>
<evidence type="ECO:0000256" key="4">
    <source>
        <dbReference type="ARBA" id="ARBA00022827"/>
    </source>
</evidence>
<evidence type="ECO:0000256" key="2">
    <source>
        <dbReference type="ARBA" id="ARBA00022448"/>
    </source>
</evidence>
<reference evidence="7 8" key="1">
    <citation type="submission" date="2022-11" db="EMBL/GenBank/DDBJ databases">
        <title>Desulfobotulus tamanensis H1 sp. nov. - anaerobic, alkaliphilic, sulphate reducing bacterium isolated from terrestrial mud volcano.</title>
        <authorList>
            <person name="Frolova A."/>
            <person name="Merkel A.Y."/>
            <person name="Slobodkin A.I."/>
        </authorList>
    </citation>
    <scope>NUCLEOTIDE SEQUENCE [LARGE SCALE GENOMIC DNA]</scope>
    <source>
        <strain evidence="7 8">H1</strain>
    </source>
</reference>
<feature type="domain" description="Electron transfer flavoprotein alpha/beta-subunit N-terminal" evidence="6">
    <location>
        <begin position="7"/>
        <end position="183"/>
    </location>
</feature>
<evidence type="ECO:0000256" key="1">
    <source>
        <dbReference type="ARBA" id="ARBA00005817"/>
    </source>
</evidence>
<organism evidence="7 8">
    <name type="scientific">Desulfobotulus pelophilus</name>
    <dbReference type="NCBI Taxonomy" id="2823377"/>
    <lineage>
        <taxon>Bacteria</taxon>
        <taxon>Pseudomonadati</taxon>
        <taxon>Thermodesulfobacteriota</taxon>
        <taxon>Desulfobacteria</taxon>
        <taxon>Desulfobacterales</taxon>
        <taxon>Desulfobacteraceae</taxon>
        <taxon>Desulfobotulus</taxon>
    </lineage>
</organism>
<gene>
    <name evidence="7" type="ORF">OOT00_11330</name>
</gene>
<dbReference type="RefSeq" id="WP_265425489.1">
    <property type="nucleotide sequence ID" value="NZ_JAPFPW010000013.1"/>
</dbReference>
<evidence type="ECO:0000313" key="8">
    <source>
        <dbReference type="Proteomes" id="UP001209681"/>
    </source>
</evidence>
<comment type="caution">
    <text evidence="7">The sequence shown here is derived from an EMBL/GenBank/DDBJ whole genome shotgun (WGS) entry which is preliminary data.</text>
</comment>
<name>A0ABT3NAX5_9BACT</name>
<dbReference type="InterPro" id="IPR029035">
    <property type="entry name" value="DHS-like_NAD/FAD-binding_dom"/>
</dbReference>